<feature type="domain" description="DUF7769" evidence="1">
    <location>
        <begin position="175"/>
        <end position="229"/>
    </location>
</feature>
<dbReference type="OrthoDB" id="718360at2759"/>
<dbReference type="InterPro" id="IPR056671">
    <property type="entry name" value="DUF7769"/>
</dbReference>
<accession>A0A3L6RR50</accession>
<evidence type="ECO:0000259" key="1">
    <source>
        <dbReference type="Pfam" id="PF24964"/>
    </source>
</evidence>
<evidence type="ECO:0000313" key="2">
    <source>
        <dbReference type="EMBL" id="RLN08258.1"/>
    </source>
</evidence>
<gene>
    <name evidence="2" type="ORF">C2845_PM11G20070</name>
</gene>
<dbReference type="Proteomes" id="UP000275267">
    <property type="component" value="Unassembled WGS sequence"/>
</dbReference>
<reference evidence="3" key="1">
    <citation type="journal article" date="2019" name="Nat. Commun.">
        <title>The genome of broomcorn millet.</title>
        <authorList>
            <person name="Zou C."/>
            <person name="Miki D."/>
            <person name="Li D."/>
            <person name="Tang Q."/>
            <person name="Xiao L."/>
            <person name="Rajput S."/>
            <person name="Deng P."/>
            <person name="Jia W."/>
            <person name="Huang R."/>
            <person name="Zhang M."/>
            <person name="Sun Y."/>
            <person name="Hu J."/>
            <person name="Fu X."/>
            <person name="Schnable P.S."/>
            <person name="Li F."/>
            <person name="Zhang H."/>
            <person name="Feng B."/>
            <person name="Zhu X."/>
            <person name="Liu R."/>
            <person name="Schnable J.C."/>
            <person name="Zhu J.-K."/>
            <person name="Zhang H."/>
        </authorList>
    </citation>
    <scope>NUCLEOTIDE SEQUENCE [LARGE SCALE GENOMIC DNA]</scope>
</reference>
<comment type="caution">
    <text evidence="2">The sequence shown here is derived from an EMBL/GenBank/DDBJ whole genome shotgun (WGS) entry which is preliminary data.</text>
</comment>
<dbReference type="EMBL" id="PQIB02000007">
    <property type="protein sequence ID" value="RLN08258.1"/>
    <property type="molecule type" value="Genomic_DNA"/>
</dbReference>
<dbReference type="Pfam" id="PF24964">
    <property type="entry name" value="DUF7769"/>
    <property type="match status" value="1"/>
</dbReference>
<dbReference type="PANTHER" id="PTHR33889">
    <property type="entry name" value="OS04G0681850 PROTEIN"/>
    <property type="match status" value="1"/>
</dbReference>
<name>A0A3L6RR50_PANMI</name>
<protein>
    <recommendedName>
        <fullName evidence="1">DUF7769 domain-containing protein</fullName>
    </recommendedName>
</protein>
<dbReference type="AlphaFoldDB" id="A0A3L6RR50"/>
<proteinExistence type="predicted"/>
<organism evidence="2 3">
    <name type="scientific">Panicum miliaceum</name>
    <name type="common">Proso millet</name>
    <name type="synonym">Broomcorn millet</name>
    <dbReference type="NCBI Taxonomy" id="4540"/>
    <lineage>
        <taxon>Eukaryota</taxon>
        <taxon>Viridiplantae</taxon>
        <taxon>Streptophyta</taxon>
        <taxon>Embryophyta</taxon>
        <taxon>Tracheophyta</taxon>
        <taxon>Spermatophyta</taxon>
        <taxon>Magnoliopsida</taxon>
        <taxon>Liliopsida</taxon>
        <taxon>Poales</taxon>
        <taxon>Poaceae</taxon>
        <taxon>PACMAD clade</taxon>
        <taxon>Panicoideae</taxon>
        <taxon>Panicodae</taxon>
        <taxon>Paniceae</taxon>
        <taxon>Panicinae</taxon>
        <taxon>Panicum</taxon>
        <taxon>Panicum sect. Panicum</taxon>
    </lineage>
</organism>
<keyword evidence="3" id="KW-1185">Reference proteome</keyword>
<sequence>MDPPDMPYRSPIPIGLGHSGRRQIQAYMAASLLDLNSAPLEQLDGELVPAEGEAAADEEGDASIEAAGVHLATCFFLDINSTPELVDEIIPGDEAVGDEKIDAMAQDEAGIVPAQDEEANAPSEAAEELVDEIVPGGGEAVDNDETCAMVQDEEANVTAEAAGLQQSQPRLRKWLTDSQRHAAYIALQAKSRNGKLPKTATKEVAACFQTQIRVIQKIWRTAREQVALGLEDDDIADAVKSRAGKISNKWRNRQQTCMATCHRVMTRQAGNIYTVLVCICIESSTTLTTSDIAVFLTLAAISRKKSAPNGK</sequence>
<dbReference type="PANTHER" id="PTHR33889:SF1">
    <property type="entry name" value="OS03G0834800 PROTEIN"/>
    <property type="match status" value="1"/>
</dbReference>
<evidence type="ECO:0000313" key="3">
    <source>
        <dbReference type="Proteomes" id="UP000275267"/>
    </source>
</evidence>